<evidence type="ECO:0000313" key="14">
    <source>
        <dbReference type="Proteomes" id="UP000320888"/>
    </source>
</evidence>
<reference evidence="13 14" key="1">
    <citation type="submission" date="2019-07" db="EMBL/GenBank/DDBJ databases">
        <title>Draft genome for Streptomyces benahoarensis MZ03-48.</title>
        <authorList>
            <person name="Gonzalez-Pimentel J.L."/>
        </authorList>
    </citation>
    <scope>NUCLEOTIDE SEQUENCE [LARGE SCALE GENOMIC DNA]</scope>
    <source>
        <strain evidence="13 14">MZ03-48</strain>
    </source>
</reference>
<keyword evidence="10" id="KW-1133">Transmembrane helix</keyword>
<keyword evidence="4" id="KW-0808">Transferase</keyword>
<protein>
    <recommendedName>
        <fullName evidence="2">histidine kinase</fullName>
        <ecNumber evidence="2">2.7.13.3</ecNumber>
    </recommendedName>
</protein>
<evidence type="ECO:0000256" key="10">
    <source>
        <dbReference type="SAM" id="Phobius"/>
    </source>
</evidence>
<keyword evidence="6 13" id="KW-0418">Kinase</keyword>
<keyword evidence="14" id="KW-1185">Reference proteome</keyword>
<keyword evidence="7" id="KW-0067">ATP-binding</keyword>
<sequence>MFAVAQRLWHLPHAVFQLCVVAVAVPLFPLRRRRPGAVLLVLAVLAGAAPVVGPVIAATAYTVALDTVRPRHRVRLLGGASLLIMASATAAGPSRGPGSAAYGLELGLLLAVTAVVVPGLVGTVYGQQARLLRALRERGDAAERARRFADSEARTHERSRIAAEMHDLVGHRLSLISLHAGGLELALDQAAPELREEAVLVRRTTRDAMRELRQALGVLGPLGRDTGPDALTDATGTRSDVEALVAESRDGGIAVRLEWSGPDLGACPARVRRAVHRVVREALTNVHRYATAAHVTVRIEQNDPTVRVTVRNGASPASPGTPSEAGTGRGLTGLRERVELLGGTFEAGALPSGGFQVVATVPAEPDDAVAWKRSEGGAEASPSAAPGDAAALSREPRTAGALTLALGAVALWVLMALAIGLVYAQPRHVARPVEPRLGMTYQELAGVVDIPAVRAAATGNEPPRPAGTVGCVYSPGGSGARPGSFGVIRYCFNASQRLVSIDRFTVPSVRDTPPWETP</sequence>
<dbReference type="EC" id="2.7.13.3" evidence="2"/>
<proteinExistence type="predicted"/>
<feature type="transmembrane region" description="Helical" evidence="10">
    <location>
        <begin position="12"/>
        <end position="30"/>
    </location>
</feature>
<dbReference type="Proteomes" id="UP000320888">
    <property type="component" value="Unassembled WGS sequence"/>
</dbReference>
<feature type="region of interest" description="Disordered" evidence="9">
    <location>
        <begin position="310"/>
        <end position="330"/>
    </location>
</feature>
<evidence type="ECO:0000259" key="11">
    <source>
        <dbReference type="Pfam" id="PF02518"/>
    </source>
</evidence>
<dbReference type="AlphaFoldDB" id="A0A553ZLG8"/>
<feature type="domain" description="Signal transduction histidine kinase subgroup 3 dimerisation and phosphoacceptor" evidence="12">
    <location>
        <begin position="157"/>
        <end position="221"/>
    </location>
</feature>
<keyword evidence="3" id="KW-0597">Phosphoprotein</keyword>
<dbReference type="GO" id="GO:0016020">
    <property type="term" value="C:membrane"/>
    <property type="evidence" value="ECO:0007669"/>
    <property type="project" value="InterPro"/>
</dbReference>
<feature type="transmembrane region" description="Helical" evidence="10">
    <location>
        <begin position="106"/>
        <end position="126"/>
    </location>
</feature>
<evidence type="ECO:0000256" key="1">
    <source>
        <dbReference type="ARBA" id="ARBA00000085"/>
    </source>
</evidence>
<feature type="transmembrane region" description="Helical" evidence="10">
    <location>
        <begin position="76"/>
        <end position="94"/>
    </location>
</feature>
<accession>A0A553ZLG8</accession>
<evidence type="ECO:0000256" key="5">
    <source>
        <dbReference type="ARBA" id="ARBA00022741"/>
    </source>
</evidence>
<evidence type="ECO:0000256" key="6">
    <source>
        <dbReference type="ARBA" id="ARBA00022777"/>
    </source>
</evidence>
<name>A0A553ZLG8_9ACTN</name>
<evidence type="ECO:0000313" key="13">
    <source>
        <dbReference type="EMBL" id="TSB42331.1"/>
    </source>
</evidence>
<evidence type="ECO:0000256" key="2">
    <source>
        <dbReference type="ARBA" id="ARBA00012438"/>
    </source>
</evidence>
<evidence type="ECO:0000256" key="3">
    <source>
        <dbReference type="ARBA" id="ARBA00022553"/>
    </source>
</evidence>
<dbReference type="SUPFAM" id="SSF55874">
    <property type="entry name" value="ATPase domain of HSP90 chaperone/DNA topoisomerase II/histidine kinase"/>
    <property type="match status" value="1"/>
</dbReference>
<dbReference type="PANTHER" id="PTHR24421">
    <property type="entry name" value="NITRATE/NITRITE SENSOR PROTEIN NARX-RELATED"/>
    <property type="match status" value="1"/>
</dbReference>
<keyword evidence="5" id="KW-0547">Nucleotide-binding</keyword>
<dbReference type="OrthoDB" id="227596at2"/>
<dbReference type="Gene3D" id="1.20.5.1930">
    <property type="match status" value="1"/>
</dbReference>
<organism evidence="13 14">
    <name type="scientific">Streptomyces benahoarensis</name>
    <dbReference type="NCBI Taxonomy" id="2595054"/>
    <lineage>
        <taxon>Bacteria</taxon>
        <taxon>Bacillati</taxon>
        <taxon>Actinomycetota</taxon>
        <taxon>Actinomycetes</taxon>
        <taxon>Kitasatosporales</taxon>
        <taxon>Streptomycetaceae</taxon>
        <taxon>Streptomyces</taxon>
    </lineage>
</organism>
<dbReference type="Pfam" id="PF07730">
    <property type="entry name" value="HisKA_3"/>
    <property type="match status" value="1"/>
</dbReference>
<dbReference type="InterPro" id="IPR003594">
    <property type="entry name" value="HATPase_dom"/>
</dbReference>
<gene>
    <name evidence="13" type="ORF">FNZ23_10505</name>
</gene>
<keyword evidence="10" id="KW-0472">Membrane</keyword>
<keyword evidence="8" id="KW-0902">Two-component regulatory system</keyword>
<evidence type="ECO:0000256" key="7">
    <source>
        <dbReference type="ARBA" id="ARBA00022840"/>
    </source>
</evidence>
<keyword evidence="10" id="KW-0812">Transmembrane</keyword>
<feature type="transmembrane region" description="Helical" evidence="10">
    <location>
        <begin position="401"/>
        <end position="424"/>
    </location>
</feature>
<evidence type="ECO:0000259" key="12">
    <source>
        <dbReference type="Pfam" id="PF07730"/>
    </source>
</evidence>
<dbReference type="GO" id="GO:0005524">
    <property type="term" value="F:ATP binding"/>
    <property type="evidence" value="ECO:0007669"/>
    <property type="project" value="UniProtKB-KW"/>
</dbReference>
<dbReference type="Pfam" id="PF02518">
    <property type="entry name" value="HATPase_c"/>
    <property type="match status" value="1"/>
</dbReference>
<dbReference type="CDD" id="cd16917">
    <property type="entry name" value="HATPase_UhpB-NarQ-NarX-like"/>
    <property type="match status" value="1"/>
</dbReference>
<evidence type="ECO:0000256" key="4">
    <source>
        <dbReference type="ARBA" id="ARBA00022679"/>
    </source>
</evidence>
<feature type="region of interest" description="Disordered" evidence="9">
    <location>
        <begin position="373"/>
        <end position="392"/>
    </location>
</feature>
<dbReference type="InterPro" id="IPR011712">
    <property type="entry name" value="Sig_transdc_His_kin_sub3_dim/P"/>
</dbReference>
<feature type="compositionally biased region" description="Low complexity" evidence="9">
    <location>
        <begin position="377"/>
        <end position="391"/>
    </location>
</feature>
<dbReference type="EMBL" id="VKLS01000091">
    <property type="protein sequence ID" value="TSB42331.1"/>
    <property type="molecule type" value="Genomic_DNA"/>
</dbReference>
<evidence type="ECO:0000256" key="8">
    <source>
        <dbReference type="ARBA" id="ARBA00023012"/>
    </source>
</evidence>
<comment type="caution">
    <text evidence="13">The sequence shown here is derived from an EMBL/GenBank/DDBJ whole genome shotgun (WGS) entry which is preliminary data.</text>
</comment>
<feature type="domain" description="Histidine kinase/HSP90-like ATPase" evidence="11">
    <location>
        <begin position="272"/>
        <end position="364"/>
    </location>
</feature>
<feature type="transmembrane region" description="Helical" evidence="10">
    <location>
        <begin position="36"/>
        <end position="64"/>
    </location>
</feature>
<comment type="catalytic activity">
    <reaction evidence="1">
        <text>ATP + protein L-histidine = ADP + protein N-phospho-L-histidine.</text>
        <dbReference type="EC" id="2.7.13.3"/>
    </reaction>
</comment>
<dbReference type="GO" id="GO:0046983">
    <property type="term" value="F:protein dimerization activity"/>
    <property type="evidence" value="ECO:0007669"/>
    <property type="project" value="InterPro"/>
</dbReference>
<dbReference type="InterPro" id="IPR036890">
    <property type="entry name" value="HATPase_C_sf"/>
</dbReference>
<dbReference type="PANTHER" id="PTHR24421:SF10">
    <property type="entry name" value="NITRATE_NITRITE SENSOR PROTEIN NARQ"/>
    <property type="match status" value="1"/>
</dbReference>
<dbReference type="GO" id="GO:0000155">
    <property type="term" value="F:phosphorelay sensor kinase activity"/>
    <property type="evidence" value="ECO:0007669"/>
    <property type="project" value="InterPro"/>
</dbReference>
<evidence type="ECO:0000256" key="9">
    <source>
        <dbReference type="SAM" id="MobiDB-lite"/>
    </source>
</evidence>
<dbReference type="Gene3D" id="3.30.565.10">
    <property type="entry name" value="Histidine kinase-like ATPase, C-terminal domain"/>
    <property type="match status" value="1"/>
</dbReference>
<dbReference type="InterPro" id="IPR050482">
    <property type="entry name" value="Sensor_HK_TwoCompSys"/>
</dbReference>